<dbReference type="EMBL" id="QEWE01000022">
    <property type="protein sequence ID" value="REJ27240.1"/>
    <property type="molecule type" value="Genomic_DNA"/>
</dbReference>
<dbReference type="AlphaFoldDB" id="A0A3E0K2H0"/>
<protein>
    <submittedName>
        <fullName evidence="1">YolD-like family protein</fullName>
    </submittedName>
</protein>
<accession>A0A3E0K2H0</accession>
<organism evidence="1 2">
    <name type="scientific">Caldibacillus debilis</name>
    <dbReference type="NCBI Taxonomy" id="301148"/>
    <lineage>
        <taxon>Bacteria</taxon>
        <taxon>Bacillati</taxon>
        <taxon>Bacillota</taxon>
        <taxon>Bacilli</taxon>
        <taxon>Bacillales</taxon>
        <taxon>Bacillaceae</taxon>
        <taxon>Caldibacillus</taxon>
    </lineage>
</organism>
<dbReference type="InterPro" id="IPR014962">
    <property type="entry name" value="YolD"/>
</dbReference>
<proteinExistence type="predicted"/>
<name>A0A3E0K2H0_9BACI</name>
<gene>
    <name evidence="1" type="ORF">C6P37_12360</name>
</gene>
<dbReference type="Proteomes" id="UP000257014">
    <property type="component" value="Unassembled WGS sequence"/>
</dbReference>
<dbReference type="RefSeq" id="WP_276644153.1">
    <property type="nucleotide sequence ID" value="NZ_QEWE01000022.1"/>
</dbReference>
<comment type="caution">
    <text evidence="1">The sequence shown here is derived from an EMBL/GenBank/DDBJ whole genome shotgun (WGS) entry which is preliminary data.</text>
</comment>
<evidence type="ECO:0000313" key="2">
    <source>
        <dbReference type="Proteomes" id="UP000257014"/>
    </source>
</evidence>
<reference evidence="1 2" key="1">
    <citation type="submission" date="2018-03" db="EMBL/GenBank/DDBJ databases">
        <authorList>
            <person name="Keele B.F."/>
        </authorList>
    </citation>
    <scope>NUCLEOTIDE SEQUENCE [LARGE SCALE GENOMIC DNA]</scope>
    <source>
        <strain evidence="1">ZCTH4_d</strain>
    </source>
</reference>
<dbReference type="Pfam" id="PF08863">
    <property type="entry name" value="YolD"/>
    <property type="match status" value="1"/>
</dbReference>
<evidence type="ECO:0000313" key="1">
    <source>
        <dbReference type="EMBL" id="REJ27240.1"/>
    </source>
</evidence>
<sequence>MIRDRGRIKWSAMMLPEHVKMLREWAEEEKGEEEKTADEQAREEWDGILSQAVGSRRKVRVNYFRNRRYEMLTGVVRRSDPLARTIELEAEGKTIVLEREKIAGIDWE</sequence>